<keyword evidence="3 6" id="KW-0812">Transmembrane</keyword>
<dbReference type="STRING" id="1802685.A3C88_01030"/>
<accession>A0A1F8FYX7</accession>
<evidence type="ECO:0000256" key="3">
    <source>
        <dbReference type="ARBA" id="ARBA00022692"/>
    </source>
</evidence>
<feature type="transmembrane region" description="Helical" evidence="6">
    <location>
        <begin position="116"/>
        <end position="138"/>
    </location>
</feature>
<evidence type="ECO:0000256" key="6">
    <source>
        <dbReference type="SAM" id="Phobius"/>
    </source>
</evidence>
<sequence length="209" mass="24146">MFDFLSSWIVWVVGLLGTLGYSGVFLLSFLDRLTVFFTPAEIILPAFGILVSQGVFGLWPVMAWVTIGGLLGNLGLYVIFRQGGRPFLESHGRYFLISKHELGHLDRWSSRYGSRILIFGYLLPTTLRSLVPVVAGVARMDIRKFLIHTLIWSFPWNFIYVILGIKAGDHFETVIRYLEKLNYVLAAAILILVVWYWYRHRKRKHLTHE</sequence>
<proteinExistence type="predicted"/>
<feature type="transmembrane region" description="Helical" evidence="6">
    <location>
        <begin position="181"/>
        <end position="198"/>
    </location>
</feature>
<keyword evidence="2" id="KW-1003">Cell membrane</keyword>
<dbReference type="PANTHER" id="PTHR42709">
    <property type="entry name" value="ALKALINE PHOSPHATASE LIKE PROTEIN"/>
    <property type="match status" value="1"/>
</dbReference>
<dbReference type="AlphaFoldDB" id="A0A1F8FYX7"/>
<feature type="transmembrane region" description="Helical" evidence="6">
    <location>
        <begin position="145"/>
        <end position="165"/>
    </location>
</feature>
<name>A0A1F8FYX7_9BACT</name>
<dbReference type="InterPro" id="IPR032816">
    <property type="entry name" value="VTT_dom"/>
</dbReference>
<dbReference type="GO" id="GO:0005886">
    <property type="term" value="C:plasma membrane"/>
    <property type="evidence" value="ECO:0007669"/>
    <property type="project" value="UniProtKB-SubCell"/>
</dbReference>
<feature type="transmembrane region" description="Helical" evidence="6">
    <location>
        <begin position="6"/>
        <end position="30"/>
    </location>
</feature>
<organism evidence="8 9">
    <name type="scientific">Candidatus Yanofskybacteria bacterium RIFCSPHIGHO2_02_FULL_50_12</name>
    <dbReference type="NCBI Taxonomy" id="1802685"/>
    <lineage>
        <taxon>Bacteria</taxon>
        <taxon>Candidatus Yanofskyibacteriota</taxon>
    </lineage>
</organism>
<dbReference type="InterPro" id="IPR051311">
    <property type="entry name" value="DedA_domain"/>
</dbReference>
<keyword evidence="4 6" id="KW-1133">Transmembrane helix</keyword>
<dbReference type="PANTHER" id="PTHR42709:SF6">
    <property type="entry name" value="UNDECAPRENYL PHOSPHATE TRANSPORTER A"/>
    <property type="match status" value="1"/>
</dbReference>
<evidence type="ECO:0000259" key="7">
    <source>
        <dbReference type="Pfam" id="PF09335"/>
    </source>
</evidence>
<keyword evidence="5 6" id="KW-0472">Membrane</keyword>
<evidence type="ECO:0000256" key="4">
    <source>
        <dbReference type="ARBA" id="ARBA00022989"/>
    </source>
</evidence>
<protein>
    <recommendedName>
        <fullName evidence="7">VTT domain-containing protein</fullName>
    </recommendedName>
</protein>
<evidence type="ECO:0000256" key="1">
    <source>
        <dbReference type="ARBA" id="ARBA00004651"/>
    </source>
</evidence>
<evidence type="ECO:0000256" key="2">
    <source>
        <dbReference type="ARBA" id="ARBA00022475"/>
    </source>
</evidence>
<evidence type="ECO:0000256" key="5">
    <source>
        <dbReference type="ARBA" id="ARBA00023136"/>
    </source>
</evidence>
<dbReference type="Proteomes" id="UP000178117">
    <property type="component" value="Unassembled WGS sequence"/>
</dbReference>
<comment type="caution">
    <text evidence="8">The sequence shown here is derived from an EMBL/GenBank/DDBJ whole genome shotgun (WGS) entry which is preliminary data.</text>
</comment>
<evidence type="ECO:0000313" key="9">
    <source>
        <dbReference type="Proteomes" id="UP000178117"/>
    </source>
</evidence>
<feature type="domain" description="VTT" evidence="7">
    <location>
        <begin position="39"/>
        <end position="164"/>
    </location>
</feature>
<evidence type="ECO:0000313" key="8">
    <source>
        <dbReference type="EMBL" id="OGN17890.1"/>
    </source>
</evidence>
<reference evidence="8 9" key="1">
    <citation type="journal article" date="2016" name="Nat. Commun.">
        <title>Thousands of microbial genomes shed light on interconnected biogeochemical processes in an aquifer system.</title>
        <authorList>
            <person name="Anantharaman K."/>
            <person name="Brown C.T."/>
            <person name="Hug L.A."/>
            <person name="Sharon I."/>
            <person name="Castelle C.J."/>
            <person name="Probst A.J."/>
            <person name="Thomas B.C."/>
            <person name="Singh A."/>
            <person name="Wilkins M.J."/>
            <person name="Karaoz U."/>
            <person name="Brodie E.L."/>
            <person name="Williams K.H."/>
            <person name="Hubbard S.S."/>
            <person name="Banfield J.F."/>
        </authorList>
    </citation>
    <scope>NUCLEOTIDE SEQUENCE [LARGE SCALE GENOMIC DNA]</scope>
</reference>
<gene>
    <name evidence="8" type="ORF">A3C88_01030</name>
</gene>
<comment type="subcellular location">
    <subcellularLocation>
        <location evidence="1">Cell membrane</location>
        <topology evidence="1">Multi-pass membrane protein</topology>
    </subcellularLocation>
</comment>
<dbReference type="EMBL" id="MGJZ01000002">
    <property type="protein sequence ID" value="OGN17890.1"/>
    <property type="molecule type" value="Genomic_DNA"/>
</dbReference>
<dbReference type="Pfam" id="PF09335">
    <property type="entry name" value="VTT_dom"/>
    <property type="match status" value="1"/>
</dbReference>